<reference evidence="2" key="1">
    <citation type="submission" date="2014-11" db="EMBL/GenBank/DDBJ databases">
        <authorList>
            <person name="Amaro Gonzalez C."/>
        </authorList>
    </citation>
    <scope>NUCLEOTIDE SEQUENCE</scope>
</reference>
<keyword evidence="1" id="KW-0812">Transmembrane</keyword>
<proteinExistence type="predicted"/>
<dbReference type="AlphaFoldDB" id="A0A0E9XA67"/>
<organism evidence="2">
    <name type="scientific">Anguilla anguilla</name>
    <name type="common">European freshwater eel</name>
    <name type="synonym">Muraena anguilla</name>
    <dbReference type="NCBI Taxonomy" id="7936"/>
    <lineage>
        <taxon>Eukaryota</taxon>
        <taxon>Metazoa</taxon>
        <taxon>Chordata</taxon>
        <taxon>Craniata</taxon>
        <taxon>Vertebrata</taxon>
        <taxon>Euteleostomi</taxon>
        <taxon>Actinopterygii</taxon>
        <taxon>Neopterygii</taxon>
        <taxon>Teleostei</taxon>
        <taxon>Anguilliformes</taxon>
        <taxon>Anguillidae</taxon>
        <taxon>Anguilla</taxon>
    </lineage>
</organism>
<keyword evidence="1" id="KW-0472">Membrane</keyword>
<keyword evidence="1" id="KW-1133">Transmembrane helix</keyword>
<feature type="transmembrane region" description="Helical" evidence="1">
    <location>
        <begin position="12"/>
        <end position="29"/>
    </location>
</feature>
<sequence>MAQDIRTSNLRAAIFLHLFFCRAILWPKLEKATRLSSSSQRS</sequence>
<evidence type="ECO:0000313" key="2">
    <source>
        <dbReference type="EMBL" id="JAH98598.1"/>
    </source>
</evidence>
<evidence type="ECO:0000256" key="1">
    <source>
        <dbReference type="SAM" id="Phobius"/>
    </source>
</evidence>
<reference evidence="2" key="2">
    <citation type="journal article" date="2015" name="Fish Shellfish Immunol.">
        <title>Early steps in the European eel (Anguilla anguilla)-Vibrio vulnificus interaction in the gills: Role of the RtxA13 toxin.</title>
        <authorList>
            <person name="Callol A."/>
            <person name="Pajuelo D."/>
            <person name="Ebbesson L."/>
            <person name="Teles M."/>
            <person name="MacKenzie S."/>
            <person name="Amaro C."/>
        </authorList>
    </citation>
    <scope>NUCLEOTIDE SEQUENCE</scope>
</reference>
<accession>A0A0E9XA67</accession>
<name>A0A0E9XA67_ANGAN</name>
<dbReference type="EMBL" id="GBXM01009979">
    <property type="protein sequence ID" value="JAH98598.1"/>
    <property type="molecule type" value="Transcribed_RNA"/>
</dbReference>
<protein>
    <submittedName>
        <fullName evidence="2">Uncharacterized protein</fullName>
    </submittedName>
</protein>